<reference evidence="3 4" key="1">
    <citation type="journal article" date="2018" name="Sci. Rep.">
        <title>Genomic signatures of local adaptation to the degree of environmental predictability in rotifers.</title>
        <authorList>
            <person name="Franch-Gras L."/>
            <person name="Hahn C."/>
            <person name="Garcia-Roger E.M."/>
            <person name="Carmona M.J."/>
            <person name="Serra M."/>
            <person name="Gomez A."/>
        </authorList>
    </citation>
    <scope>NUCLEOTIDE SEQUENCE [LARGE SCALE GENOMIC DNA]</scope>
    <source>
        <strain evidence="3">HYR1</strain>
    </source>
</reference>
<proteinExistence type="predicted"/>
<feature type="compositionally biased region" description="Polar residues" evidence="2">
    <location>
        <begin position="412"/>
        <end position="423"/>
    </location>
</feature>
<name>A0A3M7T9D0_BRAPC</name>
<accession>A0A3M7T9D0</accession>
<feature type="region of interest" description="Disordered" evidence="2">
    <location>
        <begin position="411"/>
        <end position="438"/>
    </location>
</feature>
<feature type="region of interest" description="Disordered" evidence="2">
    <location>
        <begin position="340"/>
        <end position="391"/>
    </location>
</feature>
<sequence>MINFLPKDQSIRAAAQTNDLKENETKENLKKLLDSHDQLNQSYKSLLVDHENLQKIYLQLESDYEEIYSELSKKHSIISSLQSNLHDTNDKLKMYTDKKFSEKASSTDDLIDMQKQGLEFEINKLNQEISALNQNAKYSEQQLDNVRKNMDSANSENATLRTDLAKQKDQNNKLEIQLDQMSDKVRVYESLKDKLEEEKTQLFEQLHFLVQQNQELLVQLLNSKDMFHEETKAYLQQLNNVKRQKEILEQKIMEQYKSCPSQKQKTAKKCSNTNSPGLMDMFSKTRQFVQKVRNKSNLDTSNVIDLGDDLDRQSFCHKYSADDVNYLNIKPKEAPVLKCLSSSSSSSSTSSNYDKPIEVKTPVKIDPKSLKLGRRPQSICSSNCSSPVSQTQSVINSPSIVTIKPPDYKRNLLTSSPKYPANQSPSSSSTSSCSSNSSQKLVKSPIAVITKKPNSIQLVQNGRTKLTSKIADSLKQFRLSAELDQIETCQIRDDDEDEEENLFSDEEFGKNEMGKKKMDGPAKASEIWLEYGCI</sequence>
<evidence type="ECO:0000256" key="1">
    <source>
        <dbReference type="SAM" id="Coils"/>
    </source>
</evidence>
<keyword evidence="1" id="KW-0175">Coiled coil</keyword>
<dbReference type="OrthoDB" id="10254988at2759"/>
<organism evidence="3 4">
    <name type="scientific">Brachionus plicatilis</name>
    <name type="common">Marine rotifer</name>
    <name type="synonym">Brachionus muelleri</name>
    <dbReference type="NCBI Taxonomy" id="10195"/>
    <lineage>
        <taxon>Eukaryota</taxon>
        <taxon>Metazoa</taxon>
        <taxon>Spiralia</taxon>
        <taxon>Gnathifera</taxon>
        <taxon>Rotifera</taxon>
        <taxon>Eurotatoria</taxon>
        <taxon>Monogononta</taxon>
        <taxon>Pseudotrocha</taxon>
        <taxon>Ploima</taxon>
        <taxon>Brachionidae</taxon>
        <taxon>Brachionus</taxon>
    </lineage>
</organism>
<evidence type="ECO:0000256" key="2">
    <source>
        <dbReference type="SAM" id="MobiDB-lite"/>
    </source>
</evidence>
<evidence type="ECO:0000313" key="3">
    <source>
        <dbReference type="EMBL" id="RNA44686.1"/>
    </source>
</evidence>
<dbReference type="GO" id="GO:0005813">
    <property type="term" value="C:centrosome"/>
    <property type="evidence" value="ECO:0007669"/>
    <property type="project" value="TreeGrafter"/>
</dbReference>
<gene>
    <name evidence="3" type="ORF">BpHYR1_036537</name>
</gene>
<dbReference type="PANTHER" id="PTHR18947:SF28">
    <property type="entry name" value="GIRDIN, ISOFORM A"/>
    <property type="match status" value="1"/>
</dbReference>
<dbReference type="GO" id="GO:0051959">
    <property type="term" value="F:dynein light intermediate chain binding"/>
    <property type="evidence" value="ECO:0007669"/>
    <property type="project" value="TreeGrafter"/>
</dbReference>
<feature type="compositionally biased region" description="Low complexity" evidence="2">
    <location>
        <begin position="377"/>
        <end position="391"/>
    </location>
</feature>
<evidence type="ECO:0000313" key="4">
    <source>
        <dbReference type="Proteomes" id="UP000276133"/>
    </source>
</evidence>
<dbReference type="STRING" id="10195.A0A3M7T9D0"/>
<feature type="compositionally biased region" description="Low complexity" evidence="2">
    <location>
        <begin position="424"/>
        <end position="438"/>
    </location>
</feature>
<dbReference type="Proteomes" id="UP000276133">
    <property type="component" value="Unassembled WGS sequence"/>
</dbReference>
<feature type="compositionally biased region" description="Low complexity" evidence="2">
    <location>
        <begin position="341"/>
        <end position="351"/>
    </location>
</feature>
<dbReference type="EMBL" id="REGN01000069">
    <property type="protein sequence ID" value="RNA44686.1"/>
    <property type="molecule type" value="Genomic_DNA"/>
</dbReference>
<dbReference type="GO" id="GO:0008017">
    <property type="term" value="F:microtubule binding"/>
    <property type="evidence" value="ECO:0007669"/>
    <property type="project" value="TreeGrafter"/>
</dbReference>
<protein>
    <submittedName>
        <fullName evidence="3">Girdin-like isoform X2</fullName>
    </submittedName>
</protein>
<keyword evidence="4" id="KW-1185">Reference proteome</keyword>
<dbReference type="GO" id="GO:0005737">
    <property type="term" value="C:cytoplasm"/>
    <property type="evidence" value="ECO:0007669"/>
    <property type="project" value="TreeGrafter"/>
</dbReference>
<feature type="coiled-coil region" evidence="1">
    <location>
        <begin position="22"/>
        <end position="258"/>
    </location>
</feature>
<feature type="compositionally biased region" description="Basic and acidic residues" evidence="2">
    <location>
        <begin position="355"/>
        <end position="369"/>
    </location>
</feature>
<dbReference type="GO" id="GO:0030705">
    <property type="term" value="P:cytoskeleton-dependent intracellular transport"/>
    <property type="evidence" value="ECO:0007669"/>
    <property type="project" value="TreeGrafter"/>
</dbReference>
<dbReference type="PANTHER" id="PTHR18947">
    <property type="entry name" value="HOOK PROTEINS"/>
    <property type="match status" value="1"/>
</dbReference>
<dbReference type="GO" id="GO:0031122">
    <property type="term" value="P:cytoplasmic microtubule organization"/>
    <property type="evidence" value="ECO:0007669"/>
    <property type="project" value="TreeGrafter"/>
</dbReference>
<dbReference type="AlphaFoldDB" id="A0A3M7T9D0"/>
<comment type="caution">
    <text evidence="3">The sequence shown here is derived from an EMBL/GenBank/DDBJ whole genome shotgun (WGS) entry which is preliminary data.</text>
</comment>